<evidence type="ECO:0000313" key="3">
    <source>
        <dbReference type="Proteomes" id="UP000460257"/>
    </source>
</evidence>
<dbReference type="PANTHER" id="PTHR30344:SF1">
    <property type="entry name" value="6-PHOSPHOGLUCONOLACTONASE"/>
    <property type="match status" value="1"/>
</dbReference>
<name>A0A6N7J0C0_9FIRM</name>
<comment type="caution">
    <text evidence="2">The sequence shown here is derived from an EMBL/GenBank/DDBJ whole genome shotgun (WGS) entry which is preliminary data.</text>
</comment>
<dbReference type="InterPro" id="IPR019405">
    <property type="entry name" value="Lactonase_7-beta_prop"/>
</dbReference>
<dbReference type="Gene3D" id="2.130.10.10">
    <property type="entry name" value="YVTN repeat-like/Quinoprotein amine dehydrogenase"/>
    <property type="match status" value="1"/>
</dbReference>
<protein>
    <submittedName>
        <fullName evidence="2">Lactonase family protein</fullName>
    </submittedName>
</protein>
<dbReference type="AlphaFoldDB" id="A0A6N7J0C0"/>
<dbReference type="Proteomes" id="UP000460257">
    <property type="component" value="Unassembled WGS sequence"/>
</dbReference>
<keyword evidence="3" id="KW-1185">Reference proteome</keyword>
<organism evidence="2 3">
    <name type="scientific">Candidatus Weimeria bifida</name>
    <dbReference type="NCBI Taxonomy" id="2599074"/>
    <lineage>
        <taxon>Bacteria</taxon>
        <taxon>Bacillati</taxon>
        <taxon>Bacillota</taxon>
        <taxon>Clostridia</taxon>
        <taxon>Lachnospirales</taxon>
        <taxon>Lachnospiraceae</taxon>
        <taxon>Candidatus Weimeria</taxon>
    </lineage>
</organism>
<dbReference type="Pfam" id="PF10282">
    <property type="entry name" value="Lactonase"/>
    <property type="match status" value="1"/>
</dbReference>
<dbReference type="EMBL" id="VOGC01000006">
    <property type="protein sequence ID" value="MQN01451.1"/>
    <property type="molecule type" value="Genomic_DNA"/>
</dbReference>
<gene>
    <name evidence="2" type="ORF">FRC54_05910</name>
</gene>
<dbReference type="GO" id="GO:0005829">
    <property type="term" value="C:cytosol"/>
    <property type="evidence" value="ECO:0007669"/>
    <property type="project" value="TreeGrafter"/>
</dbReference>
<dbReference type="SUPFAM" id="SSF75011">
    <property type="entry name" value="3-carboxy-cis,cis-mucoante lactonizing enzyme"/>
    <property type="match status" value="1"/>
</dbReference>
<accession>A0A6N7J0C0</accession>
<evidence type="ECO:0000313" key="2">
    <source>
        <dbReference type="EMBL" id="MQN01451.1"/>
    </source>
</evidence>
<dbReference type="GO" id="GO:0017057">
    <property type="term" value="F:6-phosphogluconolactonase activity"/>
    <property type="evidence" value="ECO:0007669"/>
    <property type="project" value="TreeGrafter"/>
</dbReference>
<dbReference type="InterPro" id="IPR015943">
    <property type="entry name" value="WD40/YVTN_repeat-like_dom_sf"/>
</dbReference>
<reference evidence="2" key="1">
    <citation type="journal article" date="2020" name="Appl. Environ. Microbiol.">
        <title>Medium-Chain Fatty Acid Synthesis by 'Candidatus Weimeria bifida' gen. nov., sp. nov., and 'Candidatus Pseudoramibacter fermentans' sp. nov.</title>
        <authorList>
            <person name="Scarborough M.J."/>
            <person name="Myers K.S."/>
            <person name="Donohue T.J."/>
            <person name="Noguera D.R."/>
        </authorList>
    </citation>
    <scope>NUCLEOTIDE SEQUENCE</scope>
    <source>
        <strain evidence="2">LCO1.1</strain>
    </source>
</reference>
<evidence type="ECO:0000256" key="1">
    <source>
        <dbReference type="ARBA" id="ARBA00005564"/>
    </source>
</evidence>
<comment type="similarity">
    <text evidence="1">Belongs to the cycloisomerase 2 family.</text>
</comment>
<dbReference type="InterPro" id="IPR050282">
    <property type="entry name" value="Cycloisomerase_2"/>
</dbReference>
<dbReference type="PANTHER" id="PTHR30344">
    <property type="entry name" value="6-PHOSPHOGLUCONOLACTONASE-RELATED"/>
    <property type="match status" value="1"/>
</dbReference>
<proteinExistence type="inferred from homology"/>
<sequence length="351" mass="39179">MGMSKFVAYVGTYTHENSIGIHVYDVDPNTGIFTERGVEPINNASDLDVSRDGKFLYSIEDEGVASFSIDKNGDLKKINQANIGGMRGCCVTCDSKRRYLFVGGFHDGRVTMMKLNEDGSIEGVADGIFHQGVAISSHDRRLDHPKVSSVRLTPDEKFLLAADYGLNQVKVYELDYENGKMRLCDNIHTNLDSCPRAQKFSADGRFLYILGELTNEIEVYAYSLKDGKPDFEQIQAIPSLDNANLSDLSSELVISDDGKYVYVSIDGFHGVSWFARDEKTGLLTHKGQEPTSGYFPKSMAVLPGGKYIVMLNHDSDEMRTFIVDHKTETILMMNFPIKINKPNSIRIVEIP</sequence>